<proteinExistence type="predicted"/>
<name>A0A1X6NMA9_PORUM</name>
<dbReference type="AlphaFoldDB" id="A0A1X6NMA9"/>
<sequence length="53" mass="5591">MGAPGGCAVTSRRHSAVGFRCQVPCGDQQAEWRSVKLSCHSGWSVHGEAPHDG</sequence>
<evidence type="ECO:0000313" key="1">
    <source>
        <dbReference type="EMBL" id="OSX69680.1"/>
    </source>
</evidence>
<reference evidence="1 2" key="1">
    <citation type="submission" date="2017-03" db="EMBL/GenBank/DDBJ databases">
        <title>WGS assembly of Porphyra umbilicalis.</title>
        <authorList>
            <person name="Brawley S.H."/>
            <person name="Blouin N.A."/>
            <person name="Ficko-Blean E."/>
            <person name="Wheeler G.L."/>
            <person name="Lohr M."/>
            <person name="Goodson H.V."/>
            <person name="Jenkins J.W."/>
            <person name="Blaby-Haas C.E."/>
            <person name="Helliwell K.E."/>
            <person name="Chan C."/>
            <person name="Marriage T."/>
            <person name="Bhattacharya D."/>
            <person name="Klein A.S."/>
            <person name="Badis Y."/>
            <person name="Brodie J."/>
            <person name="Cao Y."/>
            <person name="Collen J."/>
            <person name="Dittami S.M."/>
            <person name="Gachon C.M."/>
            <person name="Green B.R."/>
            <person name="Karpowicz S."/>
            <person name="Kim J.W."/>
            <person name="Kudahl U."/>
            <person name="Lin S."/>
            <person name="Michel G."/>
            <person name="Mittag M."/>
            <person name="Olson B.J."/>
            <person name="Pangilinan J."/>
            <person name="Peng Y."/>
            <person name="Qiu H."/>
            <person name="Shu S."/>
            <person name="Singer J.T."/>
            <person name="Smith A.G."/>
            <person name="Sprecher B.N."/>
            <person name="Wagner V."/>
            <person name="Wang W."/>
            <person name="Wang Z.-Y."/>
            <person name="Yan J."/>
            <person name="Yarish C."/>
            <person name="Zoeuner-Riek S."/>
            <person name="Zhuang Y."/>
            <person name="Zou Y."/>
            <person name="Lindquist E.A."/>
            <person name="Grimwood J."/>
            <person name="Barry K."/>
            <person name="Rokhsar D.S."/>
            <person name="Schmutz J."/>
            <person name="Stiller J.W."/>
            <person name="Grossman A.R."/>
            <person name="Prochnik S.E."/>
        </authorList>
    </citation>
    <scope>NUCLEOTIDE SEQUENCE [LARGE SCALE GENOMIC DNA]</scope>
    <source>
        <strain evidence="1">4086291</strain>
    </source>
</reference>
<accession>A0A1X6NMA9</accession>
<gene>
    <name evidence="1" type="ORF">BU14_1283s0004</name>
</gene>
<evidence type="ECO:0000313" key="2">
    <source>
        <dbReference type="Proteomes" id="UP000218209"/>
    </source>
</evidence>
<protein>
    <submittedName>
        <fullName evidence="1">Uncharacterized protein</fullName>
    </submittedName>
</protein>
<dbReference type="Proteomes" id="UP000218209">
    <property type="component" value="Unassembled WGS sequence"/>
</dbReference>
<dbReference type="EMBL" id="KV919444">
    <property type="protein sequence ID" value="OSX69680.1"/>
    <property type="molecule type" value="Genomic_DNA"/>
</dbReference>
<organism evidence="1 2">
    <name type="scientific">Porphyra umbilicalis</name>
    <name type="common">Purple laver</name>
    <name type="synonym">Red alga</name>
    <dbReference type="NCBI Taxonomy" id="2786"/>
    <lineage>
        <taxon>Eukaryota</taxon>
        <taxon>Rhodophyta</taxon>
        <taxon>Bangiophyceae</taxon>
        <taxon>Bangiales</taxon>
        <taxon>Bangiaceae</taxon>
        <taxon>Porphyra</taxon>
    </lineage>
</organism>
<keyword evidence="2" id="KW-1185">Reference proteome</keyword>